<dbReference type="OrthoDB" id="4737921at2"/>
<keyword evidence="2" id="KW-1185">Reference proteome</keyword>
<dbReference type="EMBL" id="AMRA01000095">
    <property type="protein sequence ID" value="EKF22693.1"/>
    <property type="molecule type" value="Genomic_DNA"/>
</dbReference>
<dbReference type="PATRIC" id="fig|1122247.3.peg.3293"/>
<accession>K5B7X2</accession>
<proteinExistence type="predicted"/>
<sequence>MNTAPRIDSRTQLFARVLGPYLVIAAVVMLARADRIPALLEEFGDSSALPWVCGAFVLLIGLTTVALHQRWRGAAAIAITVLGWLAVAEGVVLLAVPDAYTAFGRSMAEQPLWWQLVMVVVGVLGLCLTFVGWVPAGGRRPIAGAAPGDLPSPGVSPAG</sequence>
<dbReference type="RefSeq" id="WP_005629685.1">
    <property type="nucleotide sequence ID" value="NZ_AMRA01000095.1"/>
</dbReference>
<reference evidence="1 2" key="1">
    <citation type="journal article" date="2012" name="J. Bacteriol.">
        <title>Genome sequence of Mycobacterium hassiacum DSM 44199, a rare source of heat-stable mycobacterial proteins.</title>
        <authorList>
            <person name="Tiago I."/>
            <person name="Maranha A."/>
            <person name="Mendes V."/>
            <person name="Alarico S."/>
            <person name="Moynihan P.J."/>
            <person name="Clarke A.J."/>
            <person name="Macedo-Ribeiro S."/>
            <person name="Pereira P.J."/>
            <person name="Empadinhas N."/>
        </authorList>
    </citation>
    <scope>NUCLEOTIDE SEQUENCE [LARGE SCALE GENOMIC DNA]</scope>
    <source>
        <strain evidence="2">DSM 44199 / CIP 105218 / JCM 12690 / 3849</strain>
    </source>
</reference>
<protein>
    <submittedName>
        <fullName evidence="1">Putative membrane protein</fullName>
    </submittedName>
</protein>
<evidence type="ECO:0000313" key="1">
    <source>
        <dbReference type="EMBL" id="EKF22693.1"/>
    </source>
</evidence>
<dbReference type="STRING" id="1122247.GCA_000379865_04167"/>
<gene>
    <name evidence="1" type="ORF">C731_3436</name>
</gene>
<evidence type="ECO:0000313" key="2">
    <source>
        <dbReference type="Proteomes" id="UP000006265"/>
    </source>
</evidence>
<organism evidence="1 2">
    <name type="scientific">Mycolicibacterium hassiacum (strain DSM 44199 / CIP 105218 / JCM 12690 / 3849)</name>
    <name type="common">Mycobacterium hassiacum</name>
    <dbReference type="NCBI Taxonomy" id="1122247"/>
    <lineage>
        <taxon>Bacteria</taxon>
        <taxon>Bacillati</taxon>
        <taxon>Actinomycetota</taxon>
        <taxon>Actinomycetes</taxon>
        <taxon>Mycobacteriales</taxon>
        <taxon>Mycobacteriaceae</taxon>
        <taxon>Mycolicibacterium</taxon>
    </lineage>
</organism>
<comment type="caution">
    <text evidence="1">The sequence shown here is derived from an EMBL/GenBank/DDBJ whole genome shotgun (WGS) entry which is preliminary data.</text>
</comment>
<name>K5B7X2_MYCHD</name>
<dbReference type="eggNOG" id="ENOG50313C7">
    <property type="taxonomic scope" value="Bacteria"/>
</dbReference>
<dbReference type="AlphaFoldDB" id="K5B7X2"/>
<dbReference type="Proteomes" id="UP000006265">
    <property type="component" value="Unassembled WGS sequence"/>
</dbReference>